<evidence type="ECO:0000313" key="3">
    <source>
        <dbReference type="Proteomes" id="UP001358586"/>
    </source>
</evidence>
<evidence type="ECO:0000256" key="1">
    <source>
        <dbReference type="SAM" id="SignalP"/>
    </source>
</evidence>
<accession>A0ABR0Q2P0</accession>
<dbReference type="Proteomes" id="UP001358586">
    <property type="component" value="Chromosome 5"/>
</dbReference>
<dbReference type="EMBL" id="JARKNE010000005">
    <property type="protein sequence ID" value="KAK5833312.1"/>
    <property type="molecule type" value="Genomic_DNA"/>
</dbReference>
<keyword evidence="3" id="KW-1185">Reference proteome</keyword>
<sequence length="181" mass="20562">MIMFWRALLIILESLRSLKFVATCKRLDSYMRLVCPRTAISIWHYQRVGGKMEAENKQFSPSMRLVYNHTQRCNVTTRSINGWASYHGINDRSEQSGFLPITVEEGFRQVRSRGPSGDYHFYVLRSVGKSTDVRHQCVVGSVYNGENALIGPGVAINQVEATNFVATVRSERVSQVELAEE</sequence>
<feature type="chain" id="PRO_5045990021" evidence="1">
    <location>
        <begin position="18"/>
        <end position="181"/>
    </location>
</feature>
<proteinExistence type="predicted"/>
<gene>
    <name evidence="2" type="ORF">PVK06_017135</name>
</gene>
<protein>
    <submittedName>
        <fullName evidence="2">Uncharacterized protein</fullName>
    </submittedName>
</protein>
<comment type="caution">
    <text evidence="2">The sequence shown here is derived from an EMBL/GenBank/DDBJ whole genome shotgun (WGS) entry which is preliminary data.</text>
</comment>
<feature type="signal peptide" evidence="1">
    <location>
        <begin position="1"/>
        <end position="17"/>
    </location>
</feature>
<keyword evidence="1" id="KW-0732">Signal</keyword>
<organism evidence="2 3">
    <name type="scientific">Gossypium arboreum</name>
    <name type="common">Tree cotton</name>
    <name type="synonym">Gossypium nanking</name>
    <dbReference type="NCBI Taxonomy" id="29729"/>
    <lineage>
        <taxon>Eukaryota</taxon>
        <taxon>Viridiplantae</taxon>
        <taxon>Streptophyta</taxon>
        <taxon>Embryophyta</taxon>
        <taxon>Tracheophyta</taxon>
        <taxon>Spermatophyta</taxon>
        <taxon>Magnoliopsida</taxon>
        <taxon>eudicotyledons</taxon>
        <taxon>Gunneridae</taxon>
        <taxon>Pentapetalae</taxon>
        <taxon>rosids</taxon>
        <taxon>malvids</taxon>
        <taxon>Malvales</taxon>
        <taxon>Malvaceae</taxon>
        <taxon>Malvoideae</taxon>
        <taxon>Gossypium</taxon>
    </lineage>
</organism>
<evidence type="ECO:0000313" key="2">
    <source>
        <dbReference type="EMBL" id="KAK5833312.1"/>
    </source>
</evidence>
<name>A0ABR0Q2P0_GOSAR</name>
<reference evidence="2 3" key="1">
    <citation type="submission" date="2023-03" db="EMBL/GenBank/DDBJ databases">
        <title>WGS of Gossypium arboreum.</title>
        <authorList>
            <person name="Yu D."/>
        </authorList>
    </citation>
    <scope>NUCLEOTIDE SEQUENCE [LARGE SCALE GENOMIC DNA]</scope>
    <source>
        <tissue evidence="2">Leaf</tissue>
    </source>
</reference>